<dbReference type="PANTHER" id="PTHR30244:SF39">
    <property type="entry name" value="BLR3650 PROTEIN"/>
    <property type="match status" value="1"/>
</dbReference>
<keyword evidence="2" id="KW-0032">Aminotransferase</keyword>
<evidence type="ECO:0000313" key="3">
    <source>
        <dbReference type="Proteomes" id="UP001500547"/>
    </source>
</evidence>
<keyword evidence="1" id="KW-0663">Pyridoxal phosphate</keyword>
<dbReference type="SUPFAM" id="SSF53383">
    <property type="entry name" value="PLP-dependent transferases"/>
    <property type="match status" value="1"/>
</dbReference>
<dbReference type="PANTHER" id="PTHR30244">
    <property type="entry name" value="TRANSAMINASE"/>
    <property type="match status" value="1"/>
</dbReference>
<dbReference type="RefSeq" id="WP_345534659.1">
    <property type="nucleotide sequence ID" value="NZ_BAABLD010000017.1"/>
</dbReference>
<dbReference type="GO" id="GO:0008483">
    <property type="term" value="F:transaminase activity"/>
    <property type="evidence" value="ECO:0007669"/>
    <property type="project" value="UniProtKB-KW"/>
</dbReference>
<dbReference type="Proteomes" id="UP001500547">
    <property type="component" value="Unassembled WGS sequence"/>
</dbReference>
<evidence type="ECO:0000256" key="1">
    <source>
        <dbReference type="RuleBase" id="RU004508"/>
    </source>
</evidence>
<comment type="similarity">
    <text evidence="1">Belongs to the DegT/DnrJ/EryC1 family.</text>
</comment>
<organism evidence="2 3">
    <name type="scientific">Viridibacterium curvum</name>
    <dbReference type="NCBI Taxonomy" id="1101404"/>
    <lineage>
        <taxon>Bacteria</taxon>
        <taxon>Pseudomonadati</taxon>
        <taxon>Pseudomonadota</taxon>
        <taxon>Betaproteobacteria</taxon>
        <taxon>Rhodocyclales</taxon>
        <taxon>Rhodocyclaceae</taxon>
        <taxon>Viridibacterium</taxon>
    </lineage>
</organism>
<name>A0ABP9R6C0_9RHOO</name>
<dbReference type="EMBL" id="BAABLD010000017">
    <property type="protein sequence ID" value="GAA5172029.1"/>
    <property type="molecule type" value="Genomic_DNA"/>
</dbReference>
<accession>A0ABP9R6C0</accession>
<protein>
    <submittedName>
        <fullName evidence="2">DegT/DnrJ/EryC1/StrS family aminotransferase</fullName>
    </submittedName>
</protein>
<keyword evidence="2" id="KW-0808">Transferase</keyword>
<dbReference type="Pfam" id="PF01041">
    <property type="entry name" value="DegT_DnrJ_EryC1"/>
    <property type="match status" value="1"/>
</dbReference>
<sequence length="384" mass="42138">MDSDWIALSVADIAEREEQLISHVLQSGRVSSGPMVEAFESVFADFHERKYGVGVSSGMTGCWIALRAMGIGPGDEVIASAYSWHHIAHAIVHAGATPVFADIDYWSGSVAPKSVEQKITPKTRAIIASNCNGHPADWRALREIADRHSLRLIEDSTEAIASRYYDDLVGSFGDVSIFDLSQPLAVSCGEGGVILTDDADLASELRYLRAHSLSDRLSVSVGSRVPMQGCMSDLSAAIGIAQMERIYEILARRKQVEVWYNEIMQTFEGIKPPYIADGVNEVHWMLYVVHLGKRITASARDKLIEDLDDEAVEVAAYARPLHQQFFYSRFGYQKGVGGLSNTERIADRSLALPFHGFIAEEEVRFVVGTLKDAATNVGAGVPIY</sequence>
<evidence type="ECO:0000313" key="2">
    <source>
        <dbReference type="EMBL" id="GAA5172029.1"/>
    </source>
</evidence>
<gene>
    <name evidence="2" type="ORF">GCM10025770_37660</name>
</gene>
<dbReference type="InterPro" id="IPR000653">
    <property type="entry name" value="DegT/StrS_aminotransferase"/>
</dbReference>
<proteinExistence type="inferred from homology"/>
<dbReference type="Gene3D" id="3.40.640.10">
    <property type="entry name" value="Type I PLP-dependent aspartate aminotransferase-like (Major domain)"/>
    <property type="match status" value="1"/>
</dbReference>
<dbReference type="PIRSF" id="PIRSF000390">
    <property type="entry name" value="PLP_StrS"/>
    <property type="match status" value="1"/>
</dbReference>
<reference evidence="3" key="1">
    <citation type="journal article" date="2019" name="Int. J. Syst. Evol. Microbiol.">
        <title>The Global Catalogue of Microorganisms (GCM) 10K type strain sequencing project: providing services to taxonomists for standard genome sequencing and annotation.</title>
        <authorList>
            <consortium name="The Broad Institute Genomics Platform"/>
            <consortium name="The Broad Institute Genome Sequencing Center for Infectious Disease"/>
            <person name="Wu L."/>
            <person name="Ma J."/>
        </authorList>
    </citation>
    <scope>NUCLEOTIDE SEQUENCE [LARGE SCALE GENOMIC DNA]</scope>
    <source>
        <strain evidence="3">JCM 18715</strain>
    </source>
</reference>
<dbReference type="InterPro" id="IPR015424">
    <property type="entry name" value="PyrdxlP-dep_Trfase"/>
</dbReference>
<comment type="caution">
    <text evidence="2">The sequence shown here is derived from an EMBL/GenBank/DDBJ whole genome shotgun (WGS) entry which is preliminary data.</text>
</comment>
<dbReference type="InterPro" id="IPR015422">
    <property type="entry name" value="PyrdxlP-dep_Trfase_small"/>
</dbReference>
<dbReference type="InterPro" id="IPR015421">
    <property type="entry name" value="PyrdxlP-dep_Trfase_major"/>
</dbReference>
<dbReference type="Gene3D" id="3.90.1150.10">
    <property type="entry name" value="Aspartate Aminotransferase, domain 1"/>
    <property type="match status" value="1"/>
</dbReference>
<keyword evidence="3" id="KW-1185">Reference proteome</keyword>
<dbReference type="CDD" id="cd00616">
    <property type="entry name" value="AHBA_syn"/>
    <property type="match status" value="1"/>
</dbReference>